<feature type="compositionally biased region" description="Polar residues" evidence="2">
    <location>
        <begin position="795"/>
        <end position="804"/>
    </location>
</feature>
<feature type="compositionally biased region" description="Polar residues" evidence="2">
    <location>
        <begin position="323"/>
        <end position="339"/>
    </location>
</feature>
<comment type="caution">
    <text evidence="3">The sequence shown here is derived from an EMBL/GenBank/DDBJ whole genome shotgun (WGS) entry which is preliminary data.</text>
</comment>
<dbReference type="AlphaFoldDB" id="A0A9P6QLQ8"/>
<organism evidence="3 4">
    <name type="scientific">Actinomortierella ambigua</name>
    <dbReference type="NCBI Taxonomy" id="1343610"/>
    <lineage>
        <taxon>Eukaryota</taxon>
        <taxon>Fungi</taxon>
        <taxon>Fungi incertae sedis</taxon>
        <taxon>Mucoromycota</taxon>
        <taxon>Mortierellomycotina</taxon>
        <taxon>Mortierellomycetes</taxon>
        <taxon>Mortierellales</taxon>
        <taxon>Mortierellaceae</taxon>
        <taxon>Actinomortierella</taxon>
    </lineage>
</organism>
<protein>
    <submittedName>
        <fullName evidence="3">Uncharacterized protein</fullName>
    </submittedName>
</protein>
<keyword evidence="1" id="KW-0175">Coiled coil</keyword>
<feature type="coiled-coil region" evidence="1">
    <location>
        <begin position="713"/>
        <end position="754"/>
    </location>
</feature>
<proteinExistence type="predicted"/>
<evidence type="ECO:0000256" key="2">
    <source>
        <dbReference type="SAM" id="MobiDB-lite"/>
    </source>
</evidence>
<feature type="region of interest" description="Disordered" evidence="2">
    <location>
        <begin position="283"/>
        <end position="339"/>
    </location>
</feature>
<keyword evidence="4" id="KW-1185">Reference proteome</keyword>
<feature type="region of interest" description="Disordered" evidence="2">
    <location>
        <begin position="763"/>
        <end position="839"/>
    </location>
</feature>
<evidence type="ECO:0000313" key="4">
    <source>
        <dbReference type="Proteomes" id="UP000807716"/>
    </source>
</evidence>
<gene>
    <name evidence="3" type="ORF">DFQ27_005587</name>
</gene>
<feature type="compositionally biased region" description="Low complexity" evidence="2">
    <location>
        <begin position="763"/>
        <end position="776"/>
    </location>
</feature>
<accession>A0A9P6QLQ8</accession>
<evidence type="ECO:0000313" key="3">
    <source>
        <dbReference type="EMBL" id="KAG0270509.1"/>
    </source>
</evidence>
<feature type="compositionally biased region" description="Low complexity" evidence="2">
    <location>
        <begin position="811"/>
        <end position="824"/>
    </location>
</feature>
<sequence length="913" mass="101549">MSSTLLVLQVTRFGTVDNAFTLTPPPPHAAQHGSVPYASPRDQVLFTLAAIEDALPGSSPSSPAPKPFASFSSNHSSSSLFYSLDRHERDSFLSTFRAEAVVGGGSFLGQSDTQIRNSVATSIMATVHTDDVRVLCAGLDKVCKDQMATWQIRWSVQGADKMVLKHHDASYPSTKQNQDYDDAKPKPMGRLFEYQGEWFEEWQDPTALVPSYPEKYDDDDDMDEDGNLIDDDWQYRWTEITGIAGAGSLLTLVVRPMSDEELYDEAEETGSTAHMVIEGARSGGSISSSVGHHGSQYEEQAHRYQKKQQRRRERMAREESLSWIHNQSSGPMRPLTDSTISGTDAAAAALAFTPSGQESRHRRRRQSISGGSSSSISSICSSSSLLMVPCSPQEHALYWRLHYHHHQRRESDFSEDGYSSSEEHIRYSYYVVDPMAHPEIPRGPHMPDAFAHQRPDSHALVRRMSSSSSSAWNDASWPASRAMSNCSSVVVRHAPPNQHQYAHQFPPQHQQHQYLLTAGNNSNNNNNNSSSGWQVTSLPSVMSLPSQTLPPWNVLTTIALEAWQTWIQTIHAGKEQFQSWCEYVVELAIDQTIDNFMMAFHVVGWITGSSALMVVRSSSSNTASSSSSSSIKRVTQGECQSEQQQQQRKQEQTSQQMLRHKGSRSSLPSFSVSRRDSLAASCPEAAMWPPRQIRSKATPEWLQRHLQMRRRRRRQLQQQAAGDATILEEMEEEVEEEEDEAQEDQDEMEKINNDISVTAAATATTTATTASTVVSTIGDSTQQRPQRPGLHRRYWSTNNAPQLHSSKPEETPSSLPSLPPTQSQPVPPSSLTPLKPNGMERAGKLLDEVPVVGRMTRYVGGSWVGKKIKGRLELQQDRIDGVLDQVVDWIEVAATALPIPATITALARRGTSK</sequence>
<evidence type="ECO:0000256" key="1">
    <source>
        <dbReference type="SAM" id="Coils"/>
    </source>
</evidence>
<reference evidence="3" key="1">
    <citation type="journal article" date="2020" name="Fungal Divers.">
        <title>Resolving the Mortierellaceae phylogeny through synthesis of multi-gene phylogenetics and phylogenomics.</title>
        <authorList>
            <person name="Vandepol N."/>
            <person name="Liber J."/>
            <person name="Desiro A."/>
            <person name="Na H."/>
            <person name="Kennedy M."/>
            <person name="Barry K."/>
            <person name="Grigoriev I.V."/>
            <person name="Miller A.N."/>
            <person name="O'Donnell K."/>
            <person name="Stajich J.E."/>
            <person name="Bonito G."/>
        </authorList>
    </citation>
    <scope>NUCLEOTIDE SEQUENCE</scope>
    <source>
        <strain evidence="3">BC1065</strain>
    </source>
</reference>
<feature type="compositionally biased region" description="Low complexity" evidence="2">
    <location>
        <begin position="620"/>
        <end position="656"/>
    </location>
</feature>
<name>A0A9P6QLQ8_9FUNG</name>
<feature type="compositionally biased region" description="Basic residues" evidence="2">
    <location>
        <begin position="303"/>
        <end position="314"/>
    </location>
</feature>
<feature type="compositionally biased region" description="Low complexity" evidence="2">
    <location>
        <begin position="283"/>
        <end position="294"/>
    </location>
</feature>
<dbReference type="OrthoDB" id="2433939at2759"/>
<feature type="compositionally biased region" description="Low complexity" evidence="2">
    <location>
        <begin position="367"/>
        <end position="376"/>
    </location>
</feature>
<dbReference type="EMBL" id="JAAAJB010000004">
    <property type="protein sequence ID" value="KAG0270509.1"/>
    <property type="molecule type" value="Genomic_DNA"/>
</dbReference>
<dbReference type="Proteomes" id="UP000807716">
    <property type="component" value="Unassembled WGS sequence"/>
</dbReference>
<feature type="region of interest" description="Disordered" evidence="2">
    <location>
        <begin position="620"/>
        <end position="675"/>
    </location>
</feature>
<feature type="region of interest" description="Disordered" evidence="2">
    <location>
        <begin position="351"/>
        <end position="376"/>
    </location>
</feature>